<evidence type="ECO:0000313" key="2">
    <source>
        <dbReference type="EMBL" id="GMH30363.1"/>
    </source>
</evidence>
<feature type="transmembrane region" description="Helical" evidence="1">
    <location>
        <begin position="64"/>
        <end position="86"/>
    </location>
</feature>
<evidence type="ECO:0000256" key="1">
    <source>
        <dbReference type="SAM" id="Phobius"/>
    </source>
</evidence>
<keyword evidence="1" id="KW-0812">Transmembrane</keyword>
<dbReference type="AlphaFoldDB" id="A0AAD3TI68"/>
<gene>
    <name evidence="2" type="ORF">Nepgr_032206</name>
</gene>
<sequence>MDPVLKPPILGFSTSVRPDPPIANAVLVGWRNSCMDFDQLLLMTGSWIFFGAFLKELFGKLLWVLFALGFPVDVDFLVLCIFFDVVRASPLRSYSLFSRLELEFAAQEMEDSPPMVE</sequence>
<keyword evidence="1" id="KW-1133">Transmembrane helix</keyword>
<dbReference type="EMBL" id="BSYO01000038">
    <property type="protein sequence ID" value="GMH30363.1"/>
    <property type="molecule type" value="Genomic_DNA"/>
</dbReference>
<evidence type="ECO:0000313" key="3">
    <source>
        <dbReference type="Proteomes" id="UP001279734"/>
    </source>
</evidence>
<name>A0AAD3TI68_NEPGR</name>
<protein>
    <submittedName>
        <fullName evidence="2">Uncharacterized protein</fullName>
    </submittedName>
</protein>
<dbReference type="Proteomes" id="UP001279734">
    <property type="component" value="Unassembled WGS sequence"/>
</dbReference>
<accession>A0AAD3TI68</accession>
<keyword evidence="1" id="KW-0472">Membrane</keyword>
<proteinExistence type="predicted"/>
<reference evidence="2" key="1">
    <citation type="submission" date="2023-05" db="EMBL/GenBank/DDBJ databases">
        <title>Nepenthes gracilis genome sequencing.</title>
        <authorList>
            <person name="Fukushima K."/>
        </authorList>
    </citation>
    <scope>NUCLEOTIDE SEQUENCE</scope>
    <source>
        <strain evidence="2">SING2019-196</strain>
    </source>
</reference>
<comment type="caution">
    <text evidence="2">The sequence shown here is derived from an EMBL/GenBank/DDBJ whole genome shotgun (WGS) entry which is preliminary data.</text>
</comment>
<keyword evidence="3" id="KW-1185">Reference proteome</keyword>
<organism evidence="2 3">
    <name type="scientific">Nepenthes gracilis</name>
    <name type="common">Slender pitcher plant</name>
    <dbReference type="NCBI Taxonomy" id="150966"/>
    <lineage>
        <taxon>Eukaryota</taxon>
        <taxon>Viridiplantae</taxon>
        <taxon>Streptophyta</taxon>
        <taxon>Embryophyta</taxon>
        <taxon>Tracheophyta</taxon>
        <taxon>Spermatophyta</taxon>
        <taxon>Magnoliopsida</taxon>
        <taxon>eudicotyledons</taxon>
        <taxon>Gunneridae</taxon>
        <taxon>Pentapetalae</taxon>
        <taxon>Caryophyllales</taxon>
        <taxon>Nepenthaceae</taxon>
        <taxon>Nepenthes</taxon>
    </lineage>
</organism>